<dbReference type="InterPro" id="IPR036390">
    <property type="entry name" value="WH_DNA-bd_sf"/>
</dbReference>
<comment type="caution">
    <text evidence="1">The sequence shown here is derived from an EMBL/GenBank/DDBJ whole genome shotgun (WGS) entry which is preliminary data.</text>
</comment>
<evidence type="ECO:0000313" key="1">
    <source>
        <dbReference type="EMBL" id="PSN91977.1"/>
    </source>
</evidence>
<protein>
    <submittedName>
        <fullName evidence="1">Uncharacterized protein</fullName>
    </submittedName>
</protein>
<reference evidence="1 2" key="1">
    <citation type="submission" date="2017-04" db="EMBL/GenBank/DDBJ databases">
        <title>Novel microbial lineages endemic to geothermal iron-oxide mats fill important gaps in the evolutionary history of Archaea.</title>
        <authorList>
            <person name="Jay Z.J."/>
            <person name="Beam J.P."/>
            <person name="Dlakic M."/>
            <person name="Rusch D.B."/>
            <person name="Kozubal M.A."/>
            <person name="Inskeep W.P."/>
        </authorList>
    </citation>
    <scope>NUCLEOTIDE SEQUENCE [LARGE SCALE GENOMIC DNA]</scope>
    <source>
        <strain evidence="1">OSP_D</strain>
    </source>
</reference>
<accession>A0A2R6B004</accession>
<proteinExistence type="predicted"/>
<sequence length="149" mass="17089">MLTVNFITPSKMIVVPLMPKRFRFEVIDDNGNKISLGLEGYFSKEQVERLLRLVSEVSEIKGLQQRPFDEGTIFGKVASLINDISTEEWVSSGFIRDAYQQRFGETISLPIISTYLARLCKMGYLERKGGSRRMVYRLAKAKHSDQAQY</sequence>
<organism evidence="1 2">
    <name type="scientific">Candidatus Marsarchaeota G2 archaeon OSP_D</name>
    <dbReference type="NCBI Taxonomy" id="1978157"/>
    <lineage>
        <taxon>Archaea</taxon>
        <taxon>Candidatus Marsarchaeota</taxon>
        <taxon>Candidatus Marsarchaeota group 2</taxon>
    </lineage>
</organism>
<dbReference type="EMBL" id="NEXE01000013">
    <property type="protein sequence ID" value="PSN91977.1"/>
    <property type="molecule type" value="Genomic_DNA"/>
</dbReference>
<name>A0A2R6B004_9ARCH</name>
<dbReference type="SUPFAM" id="SSF46785">
    <property type="entry name" value="Winged helix' DNA-binding domain"/>
    <property type="match status" value="1"/>
</dbReference>
<dbReference type="AlphaFoldDB" id="A0A2R6B004"/>
<gene>
    <name evidence="1" type="ORF">B9Q03_02605</name>
</gene>
<dbReference type="Proteomes" id="UP000240322">
    <property type="component" value="Unassembled WGS sequence"/>
</dbReference>
<evidence type="ECO:0000313" key="2">
    <source>
        <dbReference type="Proteomes" id="UP000240322"/>
    </source>
</evidence>